<evidence type="ECO:0000256" key="9">
    <source>
        <dbReference type="ARBA" id="ARBA00023128"/>
    </source>
</evidence>
<dbReference type="CDD" id="cd07306">
    <property type="entry name" value="Porin3_VDAC"/>
    <property type="match status" value="1"/>
</dbReference>
<proteinExistence type="inferred from homology"/>
<dbReference type="Pfam" id="PF01459">
    <property type="entry name" value="Porin_3"/>
    <property type="match status" value="1"/>
</dbReference>
<evidence type="ECO:0000313" key="11">
    <source>
        <dbReference type="EMBL" id="ODV62809.1"/>
    </source>
</evidence>
<evidence type="ECO:0000256" key="8">
    <source>
        <dbReference type="ARBA" id="ARBA00023114"/>
    </source>
</evidence>
<dbReference type="GO" id="GO:0015288">
    <property type="term" value="F:porin activity"/>
    <property type="evidence" value="ECO:0007669"/>
    <property type="project" value="UniProtKB-KW"/>
</dbReference>
<evidence type="ECO:0000256" key="5">
    <source>
        <dbReference type="ARBA" id="ARBA00022692"/>
    </source>
</evidence>
<evidence type="ECO:0000256" key="1">
    <source>
        <dbReference type="ARBA" id="ARBA00004294"/>
    </source>
</evidence>
<name>A0A1D2VMH8_9ASCO</name>
<evidence type="ECO:0000256" key="4">
    <source>
        <dbReference type="ARBA" id="ARBA00022452"/>
    </source>
</evidence>
<evidence type="ECO:0008006" key="13">
    <source>
        <dbReference type="Google" id="ProtNLM"/>
    </source>
</evidence>
<comment type="similarity">
    <text evidence="2">Belongs to the eukaryotic mitochondrial porin family.</text>
</comment>
<dbReference type="InterPro" id="IPR001925">
    <property type="entry name" value="Porin_Euk"/>
</dbReference>
<dbReference type="OrthoDB" id="7827681at2759"/>
<keyword evidence="5" id="KW-0812">Transmembrane</keyword>
<keyword evidence="6" id="KW-1000">Mitochondrion outer membrane</keyword>
<gene>
    <name evidence="11" type="ORF">ASCRUDRAFT_74274</name>
</gene>
<evidence type="ECO:0000313" key="12">
    <source>
        <dbReference type="Proteomes" id="UP000095038"/>
    </source>
</evidence>
<evidence type="ECO:0000256" key="2">
    <source>
        <dbReference type="ARBA" id="ARBA00007780"/>
    </source>
</evidence>
<dbReference type="InterPro" id="IPR023614">
    <property type="entry name" value="Porin_dom_sf"/>
</dbReference>
<comment type="subcellular location">
    <subcellularLocation>
        <location evidence="1">Mitochondrion outer membrane</location>
    </subcellularLocation>
</comment>
<sequence>MAPPAYSDISKNSNGLLNKDFYHLSKASLDVKTVAPNGVAFSLKGKTGKDDSISSNLETKYTDKASGLTLTQGWNTSNSLDTKIEVKDAGAPGIKAEFVSSVVPSGPKGARLNLFFAQQSVSARAFFNLLKGPTFVGDISIGHDGFLAGSEVAYDIGAAKVTKYSAAVGFSTPVYSFSVTGLNNLSLYQAAYYHKVSPFVEAGARATYDIKNGANAGKPVAIEFATKYSLDRTAFVKAKIADSGLAALSYSQQLRPGVTLGIGASFDALRLAEPVHKLGFSLSFSA</sequence>
<reference evidence="12" key="1">
    <citation type="submission" date="2016-05" db="EMBL/GenBank/DDBJ databases">
        <title>Comparative genomics of biotechnologically important yeasts.</title>
        <authorList>
            <consortium name="DOE Joint Genome Institute"/>
            <person name="Riley R."/>
            <person name="Haridas S."/>
            <person name="Wolfe K.H."/>
            <person name="Lopes M.R."/>
            <person name="Hittinger C.T."/>
            <person name="Goker M."/>
            <person name="Salamov A."/>
            <person name="Wisecaver J."/>
            <person name="Long T.M."/>
            <person name="Aerts A.L."/>
            <person name="Barry K."/>
            <person name="Choi C."/>
            <person name="Clum A."/>
            <person name="Coughlan A.Y."/>
            <person name="Deshpande S."/>
            <person name="Douglass A.P."/>
            <person name="Hanson S.J."/>
            <person name="Klenk H.-P."/>
            <person name="Labutti K."/>
            <person name="Lapidus A."/>
            <person name="Lindquist E."/>
            <person name="Lipzen A."/>
            <person name="Meier-Kolthoff J.P."/>
            <person name="Ohm R.A."/>
            <person name="Otillar R.P."/>
            <person name="Pangilinan J."/>
            <person name="Peng Y."/>
            <person name="Rokas A."/>
            <person name="Rosa C.A."/>
            <person name="Scheuner C."/>
            <person name="Sibirny A.A."/>
            <person name="Slot J.C."/>
            <person name="Stielow J.B."/>
            <person name="Sun H."/>
            <person name="Kurtzman C.P."/>
            <person name="Blackwell M."/>
            <person name="Grigoriev I.V."/>
            <person name="Jeffries T.W."/>
        </authorList>
    </citation>
    <scope>NUCLEOTIDE SEQUENCE [LARGE SCALE GENOMIC DNA]</scope>
    <source>
        <strain evidence="12">DSM 1968</strain>
    </source>
</reference>
<keyword evidence="12" id="KW-1185">Reference proteome</keyword>
<keyword evidence="8" id="KW-0626">Porin</keyword>
<dbReference type="STRING" id="1344418.A0A1D2VMH8"/>
<protein>
    <recommendedName>
        <fullName evidence="13">Mitochondrial outer membrane protein porin</fullName>
    </recommendedName>
</protein>
<dbReference type="Gene3D" id="2.40.160.10">
    <property type="entry name" value="Porin"/>
    <property type="match status" value="1"/>
</dbReference>
<dbReference type="GeneID" id="30966259"/>
<dbReference type="GO" id="GO:0046930">
    <property type="term" value="C:pore complex"/>
    <property type="evidence" value="ECO:0007669"/>
    <property type="project" value="UniProtKB-KW"/>
</dbReference>
<dbReference type="PANTHER" id="PTHR11743">
    <property type="entry name" value="VOLTAGE-DEPENDENT ANION-SELECTIVE CHANNEL"/>
    <property type="match status" value="1"/>
</dbReference>
<dbReference type="PRINTS" id="PR00185">
    <property type="entry name" value="EUKARYTPORIN"/>
</dbReference>
<dbReference type="FunCoup" id="A0A1D2VMH8">
    <property type="interactions" value="1129"/>
</dbReference>
<dbReference type="Proteomes" id="UP000095038">
    <property type="component" value="Unassembled WGS sequence"/>
</dbReference>
<keyword evidence="4" id="KW-1134">Transmembrane beta strand</keyword>
<dbReference type="GO" id="GO:0005741">
    <property type="term" value="C:mitochondrial outer membrane"/>
    <property type="evidence" value="ECO:0007669"/>
    <property type="project" value="UniProtKB-SubCell"/>
</dbReference>
<organism evidence="11 12">
    <name type="scientific">Ascoidea rubescens DSM 1968</name>
    <dbReference type="NCBI Taxonomy" id="1344418"/>
    <lineage>
        <taxon>Eukaryota</taxon>
        <taxon>Fungi</taxon>
        <taxon>Dikarya</taxon>
        <taxon>Ascomycota</taxon>
        <taxon>Saccharomycotina</taxon>
        <taxon>Saccharomycetes</taxon>
        <taxon>Ascoideaceae</taxon>
        <taxon>Ascoidea</taxon>
    </lineage>
</organism>
<evidence type="ECO:0000256" key="3">
    <source>
        <dbReference type="ARBA" id="ARBA00022448"/>
    </source>
</evidence>
<keyword evidence="3" id="KW-0813">Transport</keyword>
<dbReference type="GO" id="GO:0008308">
    <property type="term" value="F:voltage-gated monoatomic anion channel activity"/>
    <property type="evidence" value="ECO:0007669"/>
    <property type="project" value="InterPro"/>
</dbReference>
<evidence type="ECO:0000256" key="7">
    <source>
        <dbReference type="ARBA" id="ARBA00023065"/>
    </source>
</evidence>
<dbReference type="InterPro" id="IPR027246">
    <property type="entry name" value="Porin_Euk/Tom40"/>
</dbReference>
<keyword evidence="9" id="KW-0496">Mitochondrion</keyword>
<keyword evidence="7" id="KW-0406">Ion transport</keyword>
<evidence type="ECO:0000256" key="10">
    <source>
        <dbReference type="ARBA" id="ARBA00023136"/>
    </source>
</evidence>
<dbReference type="EMBL" id="KV454476">
    <property type="protein sequence ID" value="ODV62809.1"/>
    <property type="molecule type" value="Genomic_DNA"/>
</dbReference>
<dbReference type="RefSeq" id="XP_020049116.1">
    <property type="nucleotide sequence ID" value="XM_020192623.1"/>
</dbReference>
<dbReference type="AlphaFoldDB" id="A0A1D2VMH8"/>
<dbReference type="InParanoid" id="A0A1D2VMH8"/>
<evidence type="ECO:0000256" key="6">
    <source>
        <dbReference type="ARBA" id="ARBA00022787"/>
    </source>
</evidence>
<dbReference type="PANTHER" id="PTHR11743:SF70">
    <property type="entry name" value="GH26960P-RELATED"/>
    <property type="match status" value="1"/>
</dbReference>
<accession>A0A1D2VMH8</accession>
<dbReference type="FunFam" id="2.40.160.10:FF:000012">
    <property type="entry name" value="Voltage-dependent anion-selective channel"/>
    <property type="match status" value="1"/>
</dbReference>
<keyword evidence="10" id="KW-0472">Membrane</keyword>